<evidence type="ECO:0008006" key="3">
    <source>
        <dbReference type="Google" id="ProtNLM"/>
    </source>
</evidence>
<keyword evidence="2" id="KW-1185">Reference proteome</keyword>
<gene>
    <name evidence="1" type="ORF">DD238_008215</name>
</gene>
<reference evidence="1 2" key="1">
    <citation type="submission" date="2018-06" db="EMBL/GenBank/DDBJ databases">
        <title>Comparative genomics of downy mildews reveals potential adaptations to biotrophy.</title>
        <authorList>
            <person name="Fletcher K."/>
            <person name="Klosterman S.J."/>
            <person name="Derevnina L."/>
            <person name="Martin F."/>
            <person name="Koike S."/>
            <person name="Reyes Chin-Wo S."/>
            <person name="Mou B."/>
            <person name="Michelmore R."/>
        </authorList>
    </citation>
    <scope>NUCLEOTIDE SEQUENCE [LARGE SCALE GENOMIC DNA]</scope>
    <source>
        <strain evidence="1 2">R14</strain>
    </source>
</reference>
<organism evidence="1 2">
    <name type="scientific">Peronospora effusa</name>
    <dbReference type="NCBI Taxonomy" id="542832"/>
    <lineage>
        <taxon>Eukaryota</taxon>
        <taxon>Sar</taxon>
        <taxon>Stramenopiles</taxon>
        <taxon>Oomycota</taxon>
        <taxon>Peronosporomycetes</taxon>
        <taxon>Peronosporales</taxon>
        <taxon>Peronosporaceae</taxon>
        <taxon>Peronospora</taxon>
    </lineage>
</organism>
<dbReference type="VEuPathDB" id="FungiDB:DD237_008410"/>
<evidence type="ECO:0000313" key="1">
    <source>
        <dbReference type="EMBL" id="RMX62488.1"/>
    </source>
</evidence>
<dbReference type="STRING" id="542832.A0A3M6V742"/>
<protein>
    <recommendedName>
        <fullName evidence="3">Copia protein</fullName>
    </recommendedName>
</protein>
<dbReference type="EMBL" id="QLLG01000607">
    <property type="protein sequence ID" value="RMX62488.1"/>
    <property type="molecule type" value="Genomic_DNA"/>
</dbReference>
<accession>A0A3M6V742</accession>
<evidence type="ECO:0000313" key="2">
    <source>
        <dbReference type="Proteomes" id="UP000282087"/>
    </source>
</evidence>
<name>A0A3M6V742_9STRA</name>
<dbReference type="AlphaFoldDB" id="A0A3M6V742"/>
<sequence length="79" mass="9296">MATNPTYSRRMRHIELRWHFVREQVNLKKVILEKVAAIGNPADSFTKSLDKKRLARLSKLMDVQKEDVRDGYLERGVLK</sequence>
<proteinExistence type="predicted"/>
<comment type="caution">
    <text evidence="1">The sequence shown here is derived from an EMBL/GenBank/DDBJ whole genome shotgun (WGS) entry which is preliminary data.</text>
</comment>
<dbReference type="Proteomes" id="UP000282087">
    <property type="component" value="Unassembled WGS sequence"/>
</dbReference>